<name>A0A2T2WN68_9FIRM</name>
<comment type="similarity">
    <text evidence="1 2">Belongs to the small heat shock protein (HSP20) family.</text>
</comment>
<dbReference type="InterPro" id="IPR008978">
    <property type="entry name" value="HSP20-like_chaperone"/>
</dbReference>
<accession>A0A2T2WN68</accession>
<dbReference type="EMBL" id="PXYV01000004">
    <property type="protein sequence ID" value="PSR23689.1"/>
    <property type="molecule type" value="Genomic_DNA"/>
</dbReference>
<protein>
    <submittedName>
        <fullName evidence="4">Hsp20/alpha crystallin family protein</fullName>
    </submittedName>
</protein>
<dbReference type="CDD" id="cd06464">
    <property type="entry name" value="ACD_sHsps-like"/>
    <property type="match status" value="1"/>
</dbReference>
<evidence type="ECO:0000259" key="3">
    <source>
        <dbReference type="PROSITE" id="PS01031"/>
    </source>
</evidence>
<dbReference type="InterPro" id="IPR002068">
    <property type="entry name" value="A-crystallin/Hsp20_dom"/>
</dbReference>
<dbReference type="Proteomes" id="UP000241848">
    <property type="component" value="Unassembled WGS sequence"/>
</dbReference>
<sequence length="125" mass="14519">MDRIRDDWSRMWNRVREDWNLDATRPRTHLHQLDNGYLAEFELPGVNPSEVEIDVDEETVSVHGEFPSCPGEDDRRAGSEFRVVLSWPTEINPDTANADWRHGLLSITAEKAAGRRRRISLQDQH</sequence>
<dbReference type="PROSITE" id="PS01031">
    <property type="entry name" value="SHSP"/>
    <property type="match status" value="1"/>
</dbReference>
<gene>
    <name evidence="4" type="ORF">C7B45_02570</name>
</gene>
<comment type="caution">
    <text evidence="4">The sequence shown here is derived from an EMBL/GenBank/DDBJ whole genome shotgun (WGS) entry which is preliminary data.</text>
</comment>
<dbReference type="Gene3D" id="2.60.40.790">
    <property type="match status" value="1"/>
</dbReference>
<proteinExistence type="inferred from homology"/>
<evidence type="ECO:0000313" key="4">
    <source>
        <dbReference type="EMBL" id="PSR23689.1"/>
    </source>
</evidence>
<reference evidence="4 5" key="1">
    <citation type="journal article" date="2014" name="BMC Genomics">
        <title>Comparison of environmental and isolate Sulfobacillus genomes reveals diverse carbon, sulfur, nitrogen, and hydrogen metabolisms.</title>
        <authorList>
            <person name="Justice N.B."/>
            <person name="Norman A."/>
            <person name="Brown C.T."/>
            <person name="Singh A."/>
            <person name="Thomas B.C."/>
            <person name="Banfield J.F."/>
        </authorList>
    </citation>
    <scope>NUCLEOTIDE SEQUENCE [LARGE SCALE GENOMIC DNA]</scope>
    <source>
        <strain evidence="4">AMDSBA3</strain>
    </source>
</reference>
<feature type="domain" description="SHSP" evidence="3">
    <location>
        <begin position="19"/>
        <end position="124"/>
    </location>
</feature>
<evidence type="ECO:0000313" key="5">
    <source>
        <dbReference type="Proteomes" id="UP000241848"/>
    </source>
</evidence>
<dbReference type="SUPFAM" id="SSF49764">
    <property type="entry name" value="HSP20-like chaperones"/>
    <property type="match status" value="1"/>
</dbReference>
<dbReference type="Pfam" id="PF00011">
    <property type="entry name" value="HSP20"/>
    <property type="match status" value="1"/>
</dbReference>
<evidence type="ECO:0000256" key="1">
    <source>
        <dbReference type="PROSITE-ProRule" id="PRU00285"/>
    </source>
</evidence>
<evidence type="ECO:0000256" key="2">
    <source>
        <dbReference type="RuleBase" id="RU003616"/>
    </source>
</evidence>
<dbReference type="AlphaFoldDB" id="A0A2T2WN68"/>
<organism evidence="4 5">
    <name type="scientific">Sulfobacillus acidophilus</name>
    <dbReference type="NCBI Taxonomy" id="53633"/>
    <lineage>
        <taxon>Bacteria</taxon>
        <taxon>Bacillati</taxon>
        <taxon>Bacillota</taxon>
        <taxon>Clostridia</taxon>
        <taxon>Eubacteriales</taxon>
        <taxon>Clostridiales Family XVII. Incertae Sedis</taxon>
        <taxon>Sulfobacillus</taxon>
    </lineage>
</organism>